<dbReference type="Pfam" id="PF06522">
    <property type="entry name" value="B12D"/>
    <property type="match status" value="1"/>
</dbReference>
<accession>A0ABX6EQY8</accession>
<keyword evidence="1" id="KW-0812">Transmembrane</keyword>
<dbReference type="InterPro" id="IPR010530">
    <property type="entry name" value="B12D"/>
</dbReference>
<protein>
    <submittedName>
        <fullName evidence="2">Protein YPR010C-A</fullName>
    </submittedName>
</protein>
<dbReference type="EMBL" id="CP015055">
    <property type="protein sequence ID" value="QGN14651.1"/>
    <property type="molecule type" value="Genomic_DNA"/>
</dbReference>
<reference evidence="2 3" key="1">
    <citation type="submission" date="2016-03" db="EMBL/GenBank/DDBJ databases">
        <title>How can Kluyveromyces marxianus grow so fast - potential evolutionary course in Saccharomyces Complex revealed by comparative genomics.</title>
        <authorList>
            <person name="Mo W."/>
            <person name="Lu W."/>
            <person name="Yang X."/>
            <person name="Qi J."/>
            <person name="Lv H."/>
        </authorList>
    </citation>
    <scope>NUCLEOTIDE SEQUENCE [LARGE SCALE GENOMIC DNA]</scope>
    <source>
        <strain evidence="2 3">FIM1</strain>
    </source>
</reference>
<gene>
    <name evidence="2" type="primary">MIN8</name>
    <name evidence="2" type="ORF">FIM1_1315</name>
</gene>
<evidence type="ECO:0000313" key="2">
    <source>
        <dbReference type="EMBL" id="QGN14651.1"/>
    </source>
</evidence>
<keyword evidence="1" id="KW-1133">Transmembrane helix</keyword>
<proteinExistence type="predicted"/>
<evidence type="ECO:0000256" key="1">
    <source>
        <dbReference type="SAM" id="Phobius"/>
    </source>
</evidence>
<keyword evidence="3" id="KW-1185">Reference proteome</keyword>
<name>A0ABX6EQY8_KLUMA</name>
<evidence type="ECO:0000313" key="3">
    <source>
        <dbReference type="Proteomes" id="UP000422736"/>
    </source>
</evidence>
<feature type="transmembrane region" description="Helical" evidence="1">
    <location>
        <begin position="23"/>
        <end position="42"/>
    </location>
</feature>
<dbReference type="Proteomes" id="UP000422736">
    <property type="component" value="Chromosome 2"/>
</dbReference>
<sequence length="72" mass="8105">MRATQFVLNQAKKKSGISVPVELTPLFIAMGVALASGSWFTYKKLFYDDSLRVGRKNPEQSALQQILEEKTE</sequence>
<organism evidence="2 3">
    <name type="scientific">Kluyveromyces marxianus</name>
    <name type="common">Yeast</name>
    <name type="synonym">Candida kefyr</name>
    <dbReference type="NCBI Taxonomy" id="4911"/>
    <lineage>
        <taxon>Eukaryota</taxon>
        <taxon>Fungi</taxon>
        <taxon>Dikarya</taxon>
        <taxon>Ascomycota</taxon>
        <taxon>Saccharomycotina</taxon>
        <taxon>Saccharomycetes</taxon>
        <taxon>Saccharomycetales</taxon>
        <taxon>Saccharomycetaceae</taxon>
        <taxon>Kluyveromyces</taxon>
    </lineage>
</organism>
<keyword evidence="1" id="KW-0472">Membrane</keyword>